<evidence type="ECO:0008006" key="3">
    <source>
        <dbReference type="Google" id="ProtNLM"/>
    </source>
</evidence>
<dbReference type="AlphaFoldDB" id="A0AAD4XLH4"/>
<feature type="non-terminal residue" evidence="1">
    <location>
        <position position="59"/>
    </location>
</feature>
<evidence type="ECO:0000313" key="2">
    <source>
        <dbReference type="Proteomes" id="UP001202328"/>
    </source>
</evidence>
<comment type="caution">
    <text evidence="1">The sequence shown here is derived from an EMBL/GenBank/DDBJ whole genome shotgun (WGS) entry which is preliminary data.</text>
</comment>
<evidence type="ECO:0000313" key="1">
    <source>
        <dbReference type="EMBL" id="KAI3923726.1"/>
    </source>
</evidence>
<gene>
    <name evidence="1" type="ORF">MKW98_011356</name>
</gene>
<keyword evidence="2" id="KW-1185">Reference proteome</keyword>
<organism evidence="1 2">
    <name type="scientific">Papaver atlanticum</name>
    <dbReference type="NCBI Taxonomy" id="357466"/>
    <lineage>
        <taxon>Eukaryota</taxon>
        <taxon>Viridiplantae</taxon>
        <taxon>Streptophyta</taxon>
        <taxon>Embryophyta</taxon>
        <taxon>Tracheophyta</taxon>
        <taxon>Spermatophyta</taxon>
        <taxon>Magnoliopsida</taxon>
        <taxon>Ranunculales</taxon>
        <taxon>Papaveraceae</taxon>
        <taxon>Papaveroideae</taxon>
        <taxon>Papaver</taxon>
    </lineage>
</organism>
<proteinExistence type="predicted"/>
<accession>A0AAD4XLH4</accession>
<protein>
    <recommendedName>
        <fullName evidence="3">Serine/threonine-protein phosphatase 7 long form-like protein</fullName>
    </recommendedName>
</protein>
<reference evidence="1" key="1">
    <citation type="submission" date="2022-04" db="EMBL/GenBank/DDBJ databases">
        <title>A functionally conserved STORR gene fusion in Papaver species that diverged 16.8 million years ago.</title>
        <authorList>
            <person name="Catania T."/>
        </authorList>
    </citation>
    <scope>NUCLEOTIDE SEQUENCE</scope>
    <source>
        <strain evidence="1">S-188037</strain>
    </source>
</reference>
<dbReference type="Proteomes" id="UP001202328">
    <property type="component" value="Unassembled WGS sequence"/>
</dbReference>
<name>A0AAD4XLH4_9MAGN</name>
<dbReference type="EMBL" id="JAJJMB010008429">
    <property type="protein sequence ID" value="KAI3923726.1"/>
    <property type="molecule type" value="Genomic_DNA"/>
</dbReference>
<sequence length="59" mass="6647">MPDNSGNKVNVHYLQLLKDLNKTKEYSWGADILAYLLDNLRKASRVGATEIARNVALLM</sequence>